<keyword evidence="1" id="KW-0560">Oxidoreductase</keyword>
<reference evidence="3" key="1">
    <citation type="submission" date="2021-02" db="EMBL/GenBank/DDBJ databases">
        <title>First Annotated Genome of the Yellow-green Alga Tribonema minus.</title>
        <authorList>
            <person name="Mahan K.M."/>
        </authorList>
    </citation>
    <scope>NUCLEOTIDE SEQUENCE</scope>
    <source>
        <strain evidence="3">UTEX B ZZ1240</strain>
    </source>
</reference>
<dbReference type="InterPro" id="IPR018170">
    <property type="entry name" value="Aldo/ket_reductase_CS"/>
</dbReference>
<dbReference type="PANTHER" id="PTHR43625:SF5">
    <property type="entry name" value="PYRIDOXAL REDUCTASE, CHLOROPLASTIC"/>
    <property type="match status" value="1"/>
</dbReference>
<dbReference type="GO" id="GO:0016491">
    <property type="term" value="F:oxidoreductase activity"/>
    <property type="evidence" value="ECO:0007669"/>
    <property type="project" value="UniProtKB-KW"/>
</dbReference>
<dbReference type="PANTHER" id="PTHR43625">
    <property type="entry name" value="AFLATOXIN B1 ALDEHYDE REDUCTASE"/>
    <property type="match status" value="1"/>
</dbReference>
<dbReference type="GO" id="GO:0005737">
    <property type="term" value="C:cytoplasm"/>
    <property type="evidence" value="ECO:0007669"/>
    <property type="project" value="TreeGrafter"/>
</dbReference>
<dbReference type="Pfam" id="PF00248">
    <property type="entry name" value="Aldo_ket_red"/>
    <property type="match status" value="1"/>
</dbReference>
<evidence type="ECO:0000259" key="2">
    <source>
        <dbReference type="Pfam" id="PF00248"/>
    </source>
</evidence>
<dbReference type="InterPro" id="IPR036812">
    <property type="entry name" value="NAD(P)_OxRdtase_dom_sf"/>
</dbReference>
<feature type="domain" description="NADP-dependent oxidoreductase" evidence="2">
    <location>
        <begin position="3"/>
        <end position="291"/>
    </location>
</feature>
<dbReference type="InterPro" id="IPR050791">
    <property type="entry name" value="Aldo-Keto_reductase"/>
</dbReference>
<sequence length="307" mass="32477">MDAELQAAFNTCIDAGINWFDTADSYGTGKLAGQSEKLLGKFIREYPGASKRDDIRVATKFAPYPFRIGEGSMRQACQETLDRLERPVLDVAQLHWPPSLGWQEAAYLRALAGLRAEGRVREIGLSNYGPRGLRRVHAALAAAGAPLASNQVQFSLISRLPLESGLVDAARELGVTPIAYSPLGLGLLTGKYGMGGKAGGSGGAAAALPPPPGPRGFLFRSLLPQLAPLLGTLAAVADARRKTCSQVAVNWTMCKGAVPIVGVKSAAQAREAAGALGWRLSAAEVEELDAAARRCRVQAQQNIFQTD</sequence>
<evidence type="ECO:0000313" key="3">
    <source>
        <dbReference type="EMBL" id="KAG5190099.1"/>
    </source>
</evidence>
<gene>
    <name evidence="3" type="ORF">JKP88DRAFT_271501</name>
</gene>
<organism evidence="3 4">
    <name type="scientific">Tribonema minus</name>
    <dbReference type="NCBI Taxonomy" id="303371"/>
    <lineage>
        <taxon>Eukaryota</taxon>
        <taxon>Sar</taxon>
        <taxon>Stramenopiles</taxon>
        <taxon>Ochrophyta</taxon>
        <taxon>PX clade</taxon>
        <taxon>Xanthophyceae</taxon>
        <taxon>Tribonematales</taxon>
        <taxon>Tribonemataceae</taxon>
        <taxon>Tribonema</taxon>
    </lineage>
</organism>
<dbReference type="AlphaFoldDB" id="A0A835ZGI2"/>
<dbReference type="OrthoDB" id="2310150at2759"/>
<dbReference type="PROSITE" id="PS00062">
    <property type="entry name" value="ALDOKETO_REDUCTASE_2"/>
    <property type="match status" value="1"/>
</dbReference>
<accession>A0A835ZGI2</accession>
<proteinExistence type="predicted"/>
<comment type="caution">
    <text evidence="3">The sequence shown here is derived from an EMBL/GenBank/DDBJ whole genome shotgun (WGS) entry which is preliminary data.</text>
</comment>
<dbReference type="Gene3D" id="3.20.20.100">
    <property type="entry name" value="NADP-dependent oxidoreductase domain"/>
    <property type="match status" value="1"/>
</dbReference>
<evidence type="ECO:0000313" key="4">
    <source>
        <dbReference type="Proteomes" id="UP000664859"/>
    </source>
</evidence>
<dbReference type="SUPFAM" id="SSF51430">
    <property type="entry name" value="NAD(P)-linked oxidoreductase"/>
    <property type="match status" value="1"/>
</dbReference>
<evidence type="ECO:0000256" key="1">
    <source>
        <dbReference type="ARBA" id="ARBA00023002"/>
    </source>
</evidence>
<dbReference type="EMBL" id="JAFCMP010000039">
    <property type="protein sequence ID" value="KAG5190099.1"/>
    <property type="molecule type" value="Genomic_DNA"/>
</dbReference>
<dbReference type="Proteomes" id="UP000664859">
    <property type="component" value="Unassembled WGS sequence"/>
</dbReference>
<dbReference type="InterPro" id="IPR023210">
    <property type="entry name" value="NADP_OxRdtase_dom"/>
</dbReference>
<protein>
    <submittedName>
        <fullName evidence="3">NADP-dependent oxidoreductase domain-containing protein</fullName>
    </submittedName>
</protein>
<name>A0A835ZGI2_9STRA</name>
<keyword evidence="4" id="KW-1185">Reference proteome</keyword>